<proteinExistence type="predicted"/>
<evidence type="ECO:0000313" key="2">
    <source>
        <dbReference type="EMBL" id="PRP81255.1"/>
    </source>
</evidence>
<organism evidence="2 3">
    <name type="scientific">Planoprotostelium fungivorum</name>
    <dbReference type="NCBI Taxonomy" id="1890364"/>
    <lineage>
        <taxon>Eukaryota</taxon>
        <taxon>Amoebozoa</taxon>
        <taxon>Evosea</taxon>
        <taxon>Variosea</taxon>
        <taxon>Cavosteliida</taxon>
        <taxon>Cavosteliaceae</taxon>
        <taxon>Planoprotostelium</taxon>
    </lineage>
</organism>
<feature type="region of interest" description="Disordered" evidence="1">
    <location>
        <begin position="1"/>
        <end position="36"/>
    </location>
</feature>
<sequence length="651" mass="72267">MSGIVTEYEAGPPDGGPPDGGQWEKDEDRAGPPDGGWSGFLSTSGWFIFRQDPLKGVKVVSILESVEMYRGIISHLLGLIATTAQTGDPLILGGNGTATLGSTLVRPSLSERKPPTTKTHQTWAPCMNSWNLVLIECAPLRGASNCNIRGLLTLKSPSITSQPSRTDDSSTSQEVHVNTDTVLRSASVAPIASAGKSGCDHPSFHLNTNTPANTEPFSNRREALQRAAANNCMHTHPLTRPPQNVKLNHLNNHEPILAPSHFEVPLHERNKKVPLPCPAQTSTEIQRATISENATCVTLHLRYDSRIFNGTFVKQTQTIYEILGLQLAQPAQDDQLSIHKKTLDLRKFLFRSSGPCIHLDRSPTPLTSTRTHQKQRVHHRYPLVGHPTLCRQTFTPDTKTEITHLKGDQRKKIVPLFQLLRSSSCSRRIHLGRKGGEISSVRNSAPRPTLRASNVLMILSSKMDKVSLRALGRFSSTFLGLMANFHGPDAIDCPIFEAETKKLCDMHLHLDEYYVIQSEKVKPTQNMFYSQFRCFVWIYCVYVCAKLKCLEVILHFKASQSIYCYIVSFGSASLVLVASDSKIFSFARADEHVQVAKLTNSDHPSARTFQSIGLLRITVAVDNLKIDVSQLRKHYNPSFDLQSLLGRRVAC</sequence>
<keyword evidence="3" id="KW-1185">Reference proteome</keyword>
<protein>
    <submittedName>
        <fullName evidence="2">Uncharacterized protein</fullName>
    </submittedName>
</protein>
<gene>
    <name evidence="2" type="ORF">PROFUN_02089</name>
</gene>
<dbReference type="AlphaFoldDB" id="A0A2P6NBC3"/>
<dbReference type="EMBL" id="MDYQ01000129">
    <property type="protein sequence ID" value="PRP81255.1"/>
    <property type="molecule type" value="Genomic_DNA"/>
</dbReference>
<comment type="caution">
    <text evidence="2">The sequence shown here is derived from an EMBL/GenBank/DDBJ whole genome shotgun (WGS) entry which is preliminary data.</text>
</comment>
<reference evidence="2 3" key="1">
    <citation type="journal article" date="2018" name="Genome Biol. Evol.">
        <title>Multiple Roots of Fruiting Body Formation in Amoebozoa.</title>
        <authorList>
            <person name="Hillmann F."/>
            <person name="Forbes G."/>
            <person name="Novohradska S."/>
            <person name="Ferling I."/>
            <person name="Riege K."/>
            <person name="Groth M."/>
            <person name="Westermann M."/>
            <person name="Marz M."/>
            <person name="Spaller T."/>
            <person name="Winckler T."/>
            <person name="Schaap P."/>
            <person name="Glockner G."/>
        </authorList>
    </citation>
    <scope>NUCLEOTIDE SEQUENCE [LARGE SCALE GENOMIC DNA]</scope>
    <source>
        <strain evidence="2 3">Jena</strain>
    </source>
</reference>
<dbReference type="Proteomes" id="UP000241769">
    <property type="component" value="Unassembled WGS sequence"/>
</dbReference>
<feature type="compositionally biased region" description="Basic and acidic residues" evidence="1">
    <location>
        <begin position="22"/>
        <end position="31"/>
    </location>
</feature>
<dbReference type="InParanoid" id="A0A2P6NBC3"/>
<name>A0A2P6NBC3_9EUKA</name>
<evidence type="ECO:0000256" key="1">
    <source>
        <dbReference type="SAM" id="MobiDB-lite"/>
    </source>
</evidence>
<accession>A0A2P6NBC3</accession>
<evidence type="ECO:0000313" key="3">
    <source>
        <dbReference type="Proteomes" id="UP000241769"/>
    </source>
</evidence>